<dbReference type="PRINTS" id="PR00051">
    <property type="entry name" value="DNAA"/>
</dbReference>
<dbReference type="InterPro" id="IPR038454">
    <property type="entry name" value="DnaA_N_sf"/>
</dbReference>
<dbReference type="InterPro" id="IPR027417">
    <property type="entry name" value="P-loop_NTPase"/>
</dbReference>
<gene>
    <name evidence="10" type="ORF">J2Z62_000248</name>
</gene>
<evidence type="ECO:0000256" key="5">
    <source>
        <dbReference type="ARBA" id="ARBA00023121"/>
    </source>
</evidence>
<evidence type="ECO:0000256" key="6">
    <source>
        <dbReference type="ARBA" id="ARBA00023125"/>
    </source>
</evidence>
<dbReference type="RefSeq" id="WP_307291625.1">
    <property type="nucleotide sequence ID" value="NZ_JAUSWO010000001.1"/>
</dbReference>
<dbReference type="PANTHER" id="PTHR30050:SF4">
    <property type="entry name" value="ATP-BINDING PROTEIN RV3427C IN INSERTION SEQUENCE-RELATED"/>
    <property type="match status" value="1"/>
</dbReference>
<comment type="caution">
    <text evidence="10">The sequence shown here is derived from an EMBL/GenBank/DDBJ whole genome shotgun (WGS) entry which is preliminary data.</text>
</comment>
<evidence type="ECO:0000256" key="1">
    <source>
        <dbReference type="ARBA" id="ARBA00022490"/>
    </source>
</evidence>
<evidence type="ECO:0000256" key="8">
    <source>
        <dbReference type="RuleBase" id="RU004227"/>
    </source>
</evidence>
<dbReference type="InterPro" id="IPR020591">
    <property type="entry name" value="Chromosome_initiator_DnaA-like"/>
</dbReference>
<evidence type="ECO:0000256" key="2">
    <source>
        <dbReference type="ARBA" id="ARBA00022705"/>
    </source>
</evidence>
<keyword evidence="6 7" id="KW-0238">DNA-binding</keyword>
<dbReference type="SMART" id="SM00760">
    <property type="entry name" value="Bac_DnaA_C"/>
    <property type="match status" value="1"/>
</dbReference>
<proteinExistence type="inferred from homology"/>
<dbReference type="Pfam" id="PF00308">
    <property type="entry name" value="Bac_DnaA"/>
    <property type="match status" value="1"/>
</dbReference>
<evidence type="ECO:0000259" key="9">
    <source>
        <dbReference type="SMART" id="SM00760"/>
    </source>
</evidence>
<evidence type="ECO:0000256" key="4">
    <source>
        <dbReference type="ARBA" id="ARBA00022840"/>
    </source>
</evidence>
<evidence type="ECO:0000256" key="3">
    <source>
        <dbReference type="ARBA" id="ARBA00022741"/>
    </source>
</evidence>
<dbReference type="EMBL" id="JAUSWO010000001">
    <property type="protein sequence ID" value="MDQ0513810.1"/>
    <property type="molecule type" value="Genomic_DNA"/>
</dbReference>
<dbReference type="SUPFAM" id="SSF52540">
    <property type="entry name" value="P-loop containing nucleoside triphosphate hydrolases"/>
    <property type="match status" value="1"/>
</dbReference>
<dbReference type="Gene3D" id="1.10.1750.10">
    <property type="match status" value="1"/>
</dbReference>
<dbReference type="CDD" id="cd06571">
    <property type="entry name" value="Bac_DnaA_C"/>
    <property type="match status" value="1"/>
</dbReference>
<reference evidence="10" key="1">
    <citation type="submission" date="2023-07" db="EMBL/GenBank/DDBJ databases">
        <title>Genomic Encyclopedia of Type Strains, Phase IV (KMG-IV): sequencing the most valuable type-strain genomes for metagenomic binning, comparative biology and taxonomic classification.</title>
        <authorList>
            <person name="Goeker M."/>
        </authorList>
    </citation>
    <scope>NUCLEOTIDE SEQUENCE [LARGE SCALE GENOMIC DNA]</scope>
    <source>
        <strain evidence="10">DSM 21204</strain>
    </source>
</reference>
<keyword evidence="1" id="KW-0963">Cytoplasm</keyword>
<evidence type="ECO:0000313" key="10">
    <source>
        <dbReference type="EMBL" id="MDQ0513810.1"/>
    </source>
</evidence>
<accession>A0ABU0LYY9</accession>
<keyword evidence="5" id="KW-0446">Lipid-binding</keyword>
<feature type="domain" description="Chromosomal replication initiator DnaA C-terminal" evidence="9">
    <location>
        <begin position="402"/>
        <end position="470"/>
    </location>
</feature>
<comment type="similarity">
    <text evidence="8">Belongs to the DnaA family.</text>
</comment>
<name>A0ABU0LYY9_9BACT</name>
<dbReference type="InterPro" id="IPR010921">
    <property type="entry name" value="Trp_repressor/repl_initiator"/>
</dbReference>
<dbReference type="Gene3D" id="3.30.300.180">
    <property type="match status" value="1"/>
</dbReference>
<keyword evidence="11" id="KW-1185">Reference proteome</keyword>
<dbReference type="InterPro" id="IPR013317">
    <property type="entry name" value="DnaA_dom"/>
</dbReference>
<dbReference type="InterPro" id="IPR018312">
    <property type="entry name" value="Chromosome_initiator_DnaA_CS"/>
</dbReference>
<organism evidence="10 11">
    <name type="scientific">Mycoplasmoides fastidiosum</name>
    <dbReference type="NCBI Taxonomy" id="92758"/>
    <lineage>
        <taxon>Bacteria</taxon>
        <taxon>Bacillati</taxon>
        <taxon>Mycoplasmatota</taxon>
        <taxon>Mycoplasmoidales</taxon>
        <taxon>Mycoplasmoidaceae</taxon>
        <taxon>Mycoplasmoides</taxon>
    </lineage>
</organism>
<dbReference type="SUPFAM" id="SSF48295">
    <property type="entry name" value="TrpR-like"/>
    <property type="match status" value="1"/>
</dbReference>
<comment type="function">
    <text evidence="7">Plays an essential role in the initiation and regulation of chromosomal replication. ATP-DnaA binds to the origin of replication (oriC) to initiate formation of the DNA replication initiation complex once per cell cycle. Binds the DnaA box (a 9 base pair repeat at the origin) and separates the double-stranded (ds)DNA. Forms a right-handed helical filament on oriC DNA; dsDNA binds to the exterior of the filament while single-stranded (ss)DNA is stabiized in the filament's interior. The ATP-DnaA-oriC complex binds and stabilizes one strand of the AT-rich DNA unwinding element (DUE), permitting loading of DNA polymerase. After initiation quickly degrades to an ADP-DnaA complex that is not apt for DNA replication. Binds acidic phospholipids.</text>
</comment>
<dbReference type="CDD" id="cd00009">
    <property type="entry name" value="AAA"/>
    <property type="match status" value="1"/>
</dbReference>
<dbReference type="Gene3D" id="3.40.50.300">
    <property type="entry name" value="P-loop containing nucleotide triphosphate hydrolases"/>
    <property type="match status" value="1"/>
</dbReference>
<sequence>MTMNKNKKIWDQILNLIRDDISNEIHFENFGNCRILLSNNNDLIISGTKINIELLQDDYLSKLQESANQILEKKVTIKFREATEEEIAEKDKFDVEIKQESTFKQKEDQLKVFEEPKLKTPEEIKKERRSQSRLAKKLIESVEYSVDEDNFRGYGDLVIYDGNSFAIKIGRDFIKNYENKFFKTCFFHGDVGVGKTHLAFTLVNYFKELYKDKKIIYVDSFKLNFEYNNHLRDSCFDVKSFIQKFADCDFLIIDDLHKFQGLNNINSMLFSLVEFLLNRNKKIIFFSSEPLRDINDFDPALKSRILSGIQCEIKEADTNVIKTLIKRFFETQSPNLKLTAGAIEYLAFLLGKDIRRVYGHLATLSFYLNAGEQLIMVDAKIIEELLEKIGILDTIPKNNRDDVYNQIVLICEKLKADVTDVLGRSRKQEIVNNRNVIAYILKTEMKMSLKKIGKVLDRDHTTIKNSLNQMENEFKRNKHFKDYVESLFSSKLSTK</sequence>
<dbReference type="Pfam" id="PF08299">
    <property type="entry name" value="Bac_DnaA_C"/>
    <property type="match status" value="1"/>
</dbReference>
<keyword evidence="4 7" id="KW-0067">ATP-binding</keyword>
<keyword evidence="3 7" id="KW-0547">Nucleotide-binding</keyword>
<dbReference type="Proteomes" id="UP001240643">
    <property type="component" value="Unassembled WGS sequence"/>
</dbReference>
<protein>
    <recommendedName>
        <fullName evidence="7">Chromosomal replication initiator protein DnaA</fullName>
    </recommendedName>
</protein>
<evidence type="ECO:0000256" key="7">
    <source>
        <dbReference type="RuleBase" id="RU000577"/>
    </source>
</evidence>
<dbReference type="PANTHER" id="PTHR30050">
    <property type="entry name" value="CHROMOSOMAL REPLICATION INITIATOR PROTEIN DNAA"/>
    <property type="match status" value="1"/>
</dbReference>
<evidence type="ECO:0000313" key="11">
    <source>
        <dbReference type="Proteomes" id="UP001240643"/>
    </source>
</evidence>
<keyword evidence="2 7" id="KW-0235">DNA replication</keyword>
<dbReference type="PROSITE" id="PS01008">
    <property type="entry name" value="DNAA"/>
    <property type="match status" value="1"/>
</dbReference>
<dbReference type="InterPro" id="IPR013159">
    <property type="entry name" value="DnaA_C"/>
</dbReference>